<sequence>MASPSPHLETAYTLFDFGNDIDWRRTLFLEPLPPHRFCTYCGRVCARMMLLPCCHILCASCYAQCQRANSACVLDGQVFRNFDVAVTTFTNDALALRRIRCWNAESGCEIEGLVFTVLEHYRKECPYHAVTCSRCNRVVSHKDMVAHLASGCSAETSLEHFLEQKKQAALRSIRESLIQVGRQASSASCLLNGKNIQSTPKFDASFARGDSVSPRCVEENVDKGRHAVINRPILATNSTSENPNQRYNCQGGQLATTTRFEKMALAGGGGRDAATRVNPKCLEAPQYCDRWKEVMDELLQTRAPIKPVVSEKVECRPRQTNEKQTATEAGNVDWPEISSECASTLPWIEWVDGNLRVTMASPMTAKSPKVMRAEAKARALRESYVPLKAESRESIGYKSEEDEFYAYDSSEDDAYVPVHCEEQVHAENNASGVLRALSLEEHSRPSSDYVYCRTSKLEDTPPAPVETASRKRSDHGERMSALFERLDATDDSLRLIVAGIEDVKTLLESLVHNDLVSISTTCESPAARMGTFCKNEFDKAAKETTTAAREAEDSEESDASTQEYVPKNCIKLMNIGNAALRERLGTSEPLQWFLDSWSELKEKATATGKATHYFSGTNAAFFGYFIVPGVLLKNTSGTLRLHFSFFVRRGIYDEFLQWPMEKHLTLTTIHPTEKGKARMLSVNTNRCKNESSSRTGDESRDPVVSRKSIGADYFDMNGYAAGDRLLLIFEVM</sequence>
<dbReference type="Gene3D" id="3.30.40.10">
    <property type="entry name" value="Zinc/RING finger domain, C3HC4 (zinc finger)"/>
    <property type="match status" value="1"/>
</dbReference>
<reference evidence="5" key="2">
    <citation type="submission" date="2021-09" db="EMBL/GenBank/DDBJ databases">
        <authorList>
            <person name="Jia N."/>
            <person name="Wang J."/>
            <person name="Shi W."/>
            <person name="Du L."/>
            <person name="Sun Y."/>
            <person name="Zhan W."/>
            <person name="Jiang J."/>
            <person name="Wang Q."/>
            <person name="Zhang B."/>
            <person name="Ji P."/>
            <person name="Sakyi L.B."/>
            <person name="Cui X."/>
            <person name="Yuan T."/>
            <person name="Jiang B."/>
            <person name="Yang W."/>
            <person name="Lam T.T.-Y."/>
            <person name="Chang Q."/>
            <person name="Ding S."/>
            <person name="Wang X."/>
            <person name="Zhu J."/>
            <person name="Ruan X."/>
            <person name="Zhao L."/>
            <person name="Wei J."/>
            <person name="Que T."/>
            <person name="Du C."/>
            <person name="Cheng J."/>
            <person name="Dai P."/>
            <person name="Han X."/>
            <person name="Huang E."/>
            <person name="Gao Y."/>
            <person name="Liu J."/>
            <person name="Shao H."/>
            <person name="Ye R."/>
            <person name="Li L."/>
            <person name="Wei W."/>
            <person name="Wang X."/>
            <person name="Wang C."/>
            <person name="Huo Q."/>
            <person name="Li W."/>
            <person name="Guo W."/>
            <person name="Chen H."/>
            <person name="Chen S."/>
            <person name="Zhou L."/>
            <person name="Zhou L."/>
            <person name="Ni X."/>
            <person name="Tian J."/>
            <person name="Zhou Y."/>
            <person name="Sheng Y."/>
            <person name="Liu T."/>
            <person name="Pan Y."/>
            <person name="Xia L."/>
            <person name="Li J."/>
            <person name="Zhao F."/>
            <person name="Cao W."/>
        </authorList>
    </citation>
    <scope>NUCLEOTIDE SEQUENCE</scope>
    <source>
        <strain evidence="5">Rsan-2018</strain>
        <tissue evidence="5">Larvae</tissue>
    </source>
</reference>
<reference evidence="5" key="1">
    <citation type="journal article" date="2020" name="Cell">
        <title>Large-Scale Comparative Analyses of Tick Genomes Elucidate Their Genetic Diversity and Vector Capacities.</title>
        <authorList>
            <consortium name="Tick Genome and Microbiome Consortium (TIGMIC)"/>
            <person name="Jia N."/>
            <person name="Wang J."/>
            <person name="Shi W."/>
            <person name="Du L."/>
            <person name="Sun Y."/>
            <person name="Zhan W."/>
            <person name="Jiang J.F."/>
            <person name="Wang Q."/>
            <person name="Zhang B."/>
            <person name="Ji P."/>
            <person name="Bell-Sakyi L."/>
            <person name="Cui X.M."/>
            <person name="Yuan T.T."/>
            <person name="Jiang B.G."/>
            <person name="Yang W.F."/>
            <person name="Lam T.T."/>
            <person name="Chang Q.C."/>
            <person name="Ding S.J."/>
            <person name="Wang X.J."/>
            <person name="Zhu J.G."/>
            <person name="Ruan X.D."/>
            <person name="Zhao L."/>
            <person name="Wei J.T."/>
            <person name="Ye R.Z."/>
            <person name="Que T.C."/>
            <person name="Du C.H."/>
            <person name="Zhou Y.H."/>
            <person name="Cheng J.X."/>
            <person name="Dai P.F."/>
            <person name="Guo W.B."/>
            <person name="Han X.H."/>
            <person name="Huang E.J."/>
            <person name="Li L.F."/>
            <person name="Wei W."/>
            <person name="Gao Y.C."/>
            <person name="Liu J.Z."/>
            <person name="Shao H.Z."/>
            <person name="Wang X."/>
            <person name="Wang C.C."/>
            <person name="Yang T.C."/>
            <person name="Huo Q.B."/>
            <person name="Li W."/>
            <person name="Chen H.Y."/>
            <person name="Chen S.E."/>
            <person name="Zhou L.G."/>
            <person name="Ni X.B."/>
            <person name="Tian J.H."/>
            <person name="Sheng Y."/>
            <person name="Liu T."/>
            <person name="Pan Y.S."/>
            <person name="Xia L.Y."/>
            <person name="Li J."/>
            <person name="Zhao F."/>
            <person name="Cao W.C."/>
        </authorList>
    </citation>
    <scope>NUCLEOTIDE SEQUENCE</scope>
    <source>
        <strain evidence="5">Rsan-2018</strain>
    </source>
</reference>
<name>A0A9D4PNG9_RHISA</name>
<evidence type="ECO:0000256" key="4">
    <source>
        <dbReference type="SAM" id="MobiDB-lite"/>
    </source>
</evidence>
<evidence type="ECO:0000313" key="6">
    <source>
        <dbReference type="Proteomes" id="UP000821837"/>
    </source>
</evidence>
<dbReference type="GO" id="GO:0005164">
    <property type="term" value="F:tumor necrosis factor receptor binding"/>
    <property type="evidence" value="ECO:0007669"/>
    <property type="project" value="TreeGrafter"/>
</dbReference>
<dbReference type="GO" id="GO:0043122">
    <property type="term" value="P:regulation of canonical NF-kappaB signal transduction"/>
    <property type="evidence" value="ECO:0007669"/>
    <property type="project" value="TreeGrafter"/>
</dbReference>
<dbReference type="GO" id="GO:0008270">
    <property type="term" value="F:zinc ion binding"/>
    <property type="evidence" value="ECO:0007669"/>
    <property type="project" value="UniProtKB-KW"/>
</dbReference>
<dbReference type="VEuPathDB" id="VectorBase:RSAN_044570"/>
<dbReference type="PROSITE" id="PS00518">
    <property type="entry name" value="ZF_RING_1"/>
    <property type="match status" value="1"/>
</dbReference>
<feature type="compositionally biased region" description="Basic and acidic residues" evidence="4">
    <location>
        <begin position="468"/>
        <end position="477"/>
    </location>
</feature>
<dbReference type="Gene3D" id="2.60.210.10">
    <property type="entry name" value="Apoptosis, Tumor Necrosis Factor Receptor Associated Protein 2, Chain A"/>
    <property type="match status" value="1"/>
</dbReference>
<proteinExistence type="predicted"/>
<feature type="region of interest" description="Disordered" evidence="4">
    <location>
        <begin position="455"/>
        <end position="477"/>
    </location>
</feature>
<dbReference type="PANTHER" id="PTHR10131">
    <property type="entry name" value="TNF RECEPTOR ASSOCIATED FACTOR"/>
    <property type="match status" value="1"/>
</dbReference>
<keyword evidence="2" id="KW-0863">Zinc-finger</keyword>
<dbReference type="GO" id="GO:0009898">
    <property type="term" value="C:cytoplasmic side of plasma membrane"/>
    <property type="evidence" value="ECO:0007669"/>
    <property type="project" value="TreeGrafter"/>
</dbReference>
<evidence type="ECO:0000256" key="2">
    <source>
        <dbReference type="ARBA" id="ARBA00022771"/>
    </source>
</evidence>
<dbReference type="EMBL" id="JABSTV010001252">
    <property type="protein sequence ID" value="KAH7946677.1"/>
    <property type="molecule type" value="Genomic_DNA"/>
</dbReference>
<keyword evidence="1" id="KW-0479">Metal-binding</keyword>
<dbReference type="PANTHER" id="PTHR10131:SF138">
    <property type="entry name" value="RE66324P"/>
    <property type="match status" value="1"/>
</dbReference>
<gene>
    <name evidence="5" type="ORF">HPB52_003201</name>
</gene>
<dbReference type="Proteomes" id="UP000821837">
    <property type="component" value="Chromosome 6"/>
</dbReference>
<evidence type="ECO:0000256" key="3">
    <source>
        <dbReference type="ARBA" id="ARBA00022833"/>
    </source>
</evidence>
<dbReference type="AlphaFoldDB" id="A0A9D4PNG9"/>
<dbReference type="InterPro" id="IPR017907">
    <property type="entry name" value="Znf_RING_CS"/>
</dbReference>
<dbReference type="SUPFAM" id="SSF49599">
    <property type="entry name" value="TRAF domain-like"/>
    <property type="match status" value="1"/>
</dbReference>
<protein>
    <recommendedName>
        <fullName evidence="7">Tnf receptor-associated factor</fullName>
    </recommendedName>
</protein>
<evidence type="ECO:0000256" key="1">
    <source>
        <dbReference type="ARBA" id="ARBA00022723"/>
    </source>
</evidence>
<comment type="caution">
    <text evidence="5">The sequence shown here is derived from an EMBL/GenBank/DDBJ whole genome shotgun (WGS) entry which is preliminary data.</text>
</comment>
<accession>A0A9D4PNG9</accession>
<keyword evidence="3" id="KW-0862">Zinc</keyword>
<evidence type="ECO:0008006" key="7">
    <source>
        <dbReference type="Google" id="ProtNLM"/>
    </source>
</evidence>
<keyword evidence="6" id="KW-1185">Reference proteome</keyword>
<dbReference type="InterPro" id="IPR008974">
    <property type="entry name" value="TRAF-like"/>
</dbReference>
<evidence type="ECO:0000313" key="5">
    <source>
        <dbReference type="EMBL" id="KAH7946677.1"/>
    </source>
</evidence>
<organism evidence="5 6">
    <name type="scientific">Rhipicephalus sanguineus</name>
    <name type="common">Brown dog tick</name>
    <name type="synonym">Ixodes sanguineus</name>
    <dbReference type="NCBI Taxonomy" id="34632"/>
    <lineage>
        <taxon>Eukaryota</taxon>
        <taxon>Metazoa</taxon>
        <taxon>Ecdysozoa</taxon>
        <taxon>Arthropoda</taxon>
        <taxon>Chelicerata</taxon>
        <taxon>Arachnida</taxon>
        <taxon>Acari</taxon>
        <taxon>Parasitiformes</taxon>
        <taxon>Ixodida</taxon>
        <taxon>Ixodoidea</taxon>
        <taxon>Ixodidae</taxon>
        <taxon>Rhipicephalinae</taxon>
        <taxon>Rhipicephalus</taxon>
        <taxon>Rhipicephalus</taxon>
    </lineage>
</organism>
<dbReference type="InterPro" id="IPR013083">
    <property type="entry name" value="Znf_RING/FYVE/PHD"/>
</dbReference>